<name>A0A7W6PZ00_9SPHN</name>
<reference evidence="1 2" key="1">
    <citation type="submission" date="2020-08" db="EMBL/GenBank/DDBJ databases">
        <title>Genomic Encyclopedia of Type Strains, Phase IV (KMG-IV): sequencing the most valuable type-strain genomes for metagenomic binning, comparative biology and taxonomic classification.</title>
        <authorList>
            <person name="Goeker M."/>
        </authorList>
    </citation>
    <scope>NUCLEOTIDE SEQUENCE [LARGE SCALE GENOMIC DNA]</scope>
    <source>
        <strain evidence="1 2">DSM 19371</strain>
    </source>
</reference>
<comment type="caution">
    <text evidence="1">The sequence shown here is derived from an EMBL/GenBank/DDBJ whole genome shotgun (WGS) entry which is preliminary data.</text>
</comment>
<proteinExistence type="predicted"/>
<accession>A0A7W6PZ00</accession>
<keyword evidence="2" id="KW-1185">Reference proteome</keyword>
<dbReference type="Proteomes" id="UP000590524">
    <property type="component" value="Unassembled WGS sequence"/>
</dbReference>
<gene>
    <name evidence="1" type="ORF">GGQ90_004315</name>
</gene>
<organism evidence="1 2">
    <name type="scientific">Sphingobium scionense</name>
    <dbReference type="NCBI Taxonomy" id="1404341"/>
    <lineage>
        <taxon>Bacteria</taxon>
        <taxon>Pseudomonadati</taxon>
        <taxon>Pseudomonadota</taxon>
        <taxon>Alphaproteobacteria</taxon>
        <taxon>Sphingomonadales</taxon>
        <taxon>Sphingomonadaceae</taxon>
        <taxon>Sphingobium</taxon>
    </lineage>
</organism>
<protein>
    <submittedName>
        <fullName evidence="1">Uncharacterized protein</fullName>
    </submittedName>
</protein>
<dbReference type="RefSeq" id="WP_188083859.1">
    <property type="nucleotide sequence ID" value="NZ_JACIEU010000021.1"/>
</dbReference>
<sequence length="166" mass="18717">MRLIDDLAARRLYYQRSLPTLPDILLIDIPPGFAGRGLALDRYYPVILESLAELQEFEAFLCEMRSAPVAPSLFDRRPSSLQIEDILVARYEPQAPDWPWLMLCCWPKSHTSLTDSPADSFARGAYTIDAFVSAQDMEAAELKLLATLRPHELRLVRSVPTIAGRA</sequence>
<evidence type="ECO:0000313" key="1">
    <source>
        <dbReference type="EMBL" id="MBB4150510.1"/>
    </source>
</evidence>
<dbReference type="AlphaFoldDB" id="A0A7W6PZ00"/>
<evidence type="ECO:0000313" key="2">
    <source>
        <dbReference type="Proteomes" id="UP000590524"/>
    </source>
</evidence>
<dbReference type="EMBL" id="JACIEU010000021">
    <property type="protein sequence ID" value="MBB4150510.1"/>
    <property type="molecule type" value="Genomic_DNA"/>
</dbReference>